<feature type="region of interest" description="Disordered" evidence="1">
    <location>
        <begin position="46"/>
        <end position="67"/>
    </location>
</feature>
<reference evidence="2" key="3">
    <citation type="submission" date="2025-09" db="UniProtKB">
        <authorList>
            <consortium name="Ensembl"/>
        </authorList>
    </citation>
    <scope>IDENTIFICATION</scope>
</reference>
<dbReference type="Gene3D" id="1.10.150.60">
    <property type="entry name" value="ARID DNA-binding domain"/>
    <property type="match status" value="1"/>
</dbReference>
<proteinExistence type="predicted"/>
<feature type="compositionally biased region" description="Pro residues" evidence="1">
    <location>
        <begin position="291"/>
        <end position="300"/>
    </location>
</feature>
<evidence type="ECO:0000256" key="1">
    <source>
        <dbReference type="SAM" id="MobiDB-lite"/>
    </source>
</evidence>
<protein>
    <submittedName>
        <fullName evidence="2">Uncharacterized protein</fullName>
    </submittedName>
</protein>
<feature type="compositionally biased region" description="Basic and acidic residues" evidence="1">
    <location>
        <begin position="332"/>
        <end position="341"/>
    </location>
</feature>
<reference evidence="2" key="1">
    <citation type="submission" date="2019-08" db="EMBL/GenBank/DDBJ databases">
        <title>Three high-quality genomes provides insights into domestication of ducks.</title>
        <authorList>
            <person name="Hou Z.C."/>
            <person name="Zhu F."/>
            <person name="Yin Z.T."/>
            <person name="Zhang F."/>
        </authorList>
    </citation>
    <scope>NUCLEOTIDE SEQUENCE [LARGE SCALE GENOMIC DNA]</scope>
</reference>
<sequence length="509" mass="52886">FLTSLQTGVKPAPLESAPRARRSDSLALAPPGWLCQRRAATGLRPPLGSSAPGVCPHPAAPSRGSGRSRAASIQTWLLLLGPRVASKSPAVPGKFCPAVSKGECPCRVWLVPGPQDTTLRPTGGSFGGCWWLSPSLGVFGEGGCGGAPALLGARSPVWCRRCREGHVSCCHLPAPRRGEPGGSAGWCVRHGTAPPAPSSLHPGDFWGPPQCSGCGCDWGSAPPPVRAGAAPPRADYQKPLPPSAACSWAETSEFHFPLRVGPVLSEAAVKGGLQRKTGGRGRAAAEAPTLPECPRPPVAPSSPLTSLCGAAGGRPAQLGPGMTQACPLPLPRDPRQPDPHHGQAGAGPVHALHAGDGEGRPGGGHQQEAVAGDHQGAQPAHLHHQRCLHAPHPVSSGEGTWGWVGGGPWGRAGTPTTASRRLSTGRYMKYLYPYECEKRGLSNPNELQAAIDSNRREGRRQGFGSSLFTYSPGGTHGLLSSPKLPVPASGTGLGHQRRLHRPRPEDQER</sequence>
<dbReference type="Ensembl" id="ENSAPLT00020012519.1">
    <property type="protein sequence ID" value="ENSAPLP00020011631.1"/>
    <property type="gene ID" value="ENSAPLG00020008563.1"/>
</dbReference>
<accession>A0A8B9SV07</accession>
<dbReference type="AlphaFoldDB" id="A0A8B9SV07"/>
<dbReference type="Proteomes" id="UP000694400">
    <property type="component" value="Chromosome 28"/>
</dbReference>
<dbReference type="InterPro" id="IPR036431">
    <property type="entry name" value="ARID_dom_sf"/>
</dbReference>
<dbReference type="GO" id="GO:0003677">
    <property type="term" value="F:DNA binding"/>
    <property type="evidence" value="ECO:0007669"/>
    <property type="project" value="InterPro"/>
</dbReference>
<feature type="region of interest" description="Disordered" evidence="1">
    <location>
        <begin position="1"/>
        <end position="23"/>
    </location>
</feature>
<feature type="region of interest" description="Disordered" evidence="1">
    <location>
        <begin position="456"/>
        <end position="509"/>
    </location>
</feature>
<feature type="region of interest" description="Disordered" evidence="1">
    <location>
        <begin position="271"/>
        <end position="384"/>
    </location>
</feature>
<evidence type="ECO:0000313" key="3">
    <source>
        <dbReference type="Proteomes" id="UP000694400"/>
    </source>
</evidence>
<reference evidence="2" key="2">
    <citation type="submission" date="2025-08" db="UniProtKB">
        <authorList>
            <consortium name="Ensembl"/>
        </authorList>
    </citation>
    <scope>IDENTIFICATION</scope>
</reference>
<name>A0A8B9SV07_ANAPL</name>
<organism evidence="2 3">
    <name type="scientific">Anas platyrhynchos</name>
    <name type="common">Mallard</name>
    <name type="synonym">Anas boschas</name>
    <dbReference type="NCBI Taxonomy" id="8839"/>
    <lineage>
        <taxon>Eukaryota</taxon>
        <taxon>Metazoa</taxon>
        <taxon>Chordata</taxon>
        <taxon>Craniata</taxon>
        <taxon>Vertebrata</taxon>
        <taxon>Euteleostomi</taxon>
        <taxon>Archelosauria</taxon>
        <taxon>Archosauria</taxon>
        <taxon>Dinosauria</taxon>
        <taxon>Saurischia</taxon>
        <taxon>Theropoda</taxon>
        <taxon>Coelurosauria</taxon>
        <taxon>Aves</taxon>
        <taxon>Neognathae</taxon>
        <taxon>Galloanserae</taxon>
        <taxon>Anseriformes</taxon>
        <taxon>Anatidae</taxon>
        <taxon>Anatinae</taxon>
        <taxon>Anas</taxon>
    </lineage>
</organism>
<evidence type="ECO:0000313" key="2">
    <source>
        <dbReference type="Ensembl" id="ENSAPLP00020011631.1"/>
    </source>
</evidence>